<dbReference type="GO" id="GO:0030261">
    <property type="term" value="P:chromosome condensation"/>
    <property type="evidence" value="ECO:0007669"/>
    <property type="project" value="InterPro"/>
</dbReference>
<dbReference type="GO" id="GO:0005524">
    <property type="term" value="F:ATP binding"/>
    <property type="evidence" value="ECO:0007669"/>
    <property type="project" value="UniProtKB-UniRule"/>
</dbReference>
<comment type="subcellular location">
    <subcellularLocation>
        <location evidence="1 7">Cytoplasm</location>
    </subcellularLocation>
</comment>
<evidence type="ECO:0000313" key="10">
    <source>
        <dbReference type="EMBL" id="MBA4544025.1"/>
    </source>
</evidence>
<dbReference type="InterPro" id="IPR024704">
    <property type="entry name" value="SMC"/>
</dbReference>
<proteinExistence type="inferred from homology"/>
<dbReference type="FunFam" id="3.40.50.300:FF:000984">
    <property type="entry name" value="Chromosome partition protein Smc"/>
    <property type="match status" value="1"/>
</dbReference>
<dbReference type="Gene3D" id="1.20.1060.20">
    <property type="match status" value="1"/>
</dbReference>
<dbReference type="NCBIfam" id="TIGR02168">
    <property type="entry name" value="SMC_prok_B"/>
    <property type="match status" value="1"/>
</dbReference>
<comment type="caution">
    <text evidence="10">The sequence shown here is derived from an EMBL/GenBank/DDBJ whole genome shotgun (WGS) entry which is preliminary data.</text>
</comment>
<comment type="similarity">
    <text evidence="7">Belongs to the SMC family.</text>
</comment>
<dbReference type="CDD" id="cd03278">
    <property type="entry name" value="ABC_SMC_barmotin"/>
    <property type="match status" value="1"/>
</dbReference>
<evidence type="ECO:0000256" key="4">
    <source>
        <dbReference type="ARBA" id="ARBA00022840"/>
    </source>
</evidence>
<sequence>MYLKRLEMSGFKSFADRTELEFVPGITAVVGPNGSGKSNVTDGIRWVLGEQSAKSLRGNKMEDVIFAGSDTRKPVGYCEVSITFDNSDRRLPLDYAEVTVTRRVYRSGESEYLLNRQSCRLKDIHELFLDTGIGKDAYSMIGQGKIDEILSSKSEDRRIIFEEAAGISKYKTRKKEAEKKLDNTEQNLARIHDLIHELETQVEPLAEQAEKAQRFKELKTELQNVEIGLYVHKIEAIHNEWQQAAQEVKQLKENQVSLAAEVSTKEAALEELKGKLQEQEQRWEEVQTQLLSVSEELEKAEGQKEVRMERVRNRTETQQHLREQIRVLESECTRLREEENKVKERLKEKKEALRHAEDQLAVLKQQLSLSSDDVAKRLLELTEKHNLQGQKLAALTSEKQYVSEQREELSERINALEAQEKQYVQERQEQDRQAEKLSVQLKEVEEDLKQAAQEVRTLAGERTEMEQEEKALTLQSRQAEQQLNRLRSKWEWMKEMEAEHQGFMQGVKEVLRARDRGIPALKGVHGAVAELIQVPAEMEAAMETALGGALQHIVVDDEATARSGIVYLKEKRLGRATFLPLDVMRARSLSAAELERCRSVPGFVGIAADLIRTDERYRALMQNLLGLVVVTKTLEQANQMARTLSYRYRIVTLDGDVVNPGGSMTGGSRQQSKSNLLGRSRQLEELEKQIKEAERVSEKIQQQFAALRERKQKLEQDWERVRLRGEERRVKEQELHGRERELAVQKRAVEEQLKSIAAERKQALAKNEQLTRHFQRLEQEIEQLRREQTRLEQMIREAEDLAKQAASDKEEAGERMTELRVTVAQLRQELANLEEIGRRLAEDYKRSSKQLGIAKKEWESLGSQQEFNQQEMGQLEQRINDLRQQKEKIQSQLAETRQLREETLQRREQQEKEVRTLSQSYRKQENRLHEQEVRVNRLDVELNHLLQKLAEEYEISYERAKQEYEVPAEPAKAERRVRSLKSQITSLGDVNLGAIEEHNRLMERLDFLKTQEADLLEAKEKLYEIIRQLTEEMGRRFLESFEMIRTEFQDVFVKMFGGGRADLQLSEPDNLLETGIDIVAQPPGKKLQNLNLLSGGERALAALALLFAVLRIKPVPFCVLDEVDAALDEANLTRYTHYMKEFSGKTQFIIITHRKHTMEGADVLYGITMQESGVSKLVSVKLEEYDGSMEVASSQS</sequence>
<dbReference type="OrthoDB" id="9808768at2"/>
<dbReference type="GO" id="GO:0005737">
    <property type="term" value="C:cytoplasm"/>
    <property type="evidence" value="ECO:0007669"/>
    <property type="project" value="UniProtKB-SubCell"/>
</dbReference>
<comment type="subunit">
    <text evidence="7">Homodimer.</text>
</comment>
<dbReference type="SUPFAM" id="SSF75553">
    <property type="entry name" value="Smc hinge domain"/>
    <property type="match status" value="1"/>
</dbReference>
<evidence type="ECO:0000256" key="8">
    <source>
        <dbReference type="SAM" id="MobiDB-lite"/>
    </source>
</evidence>
<feature type="domain" description="SMC hinge" evidence="9">
    <location>
        <begin position="522"/>
        <end position="641"/>
    </location>
</feature>
<keyword evidence="3 7" id="KW-0547">Nucleotide-binding</keyword>
<dbReference type="AlphaFoldDB" id="A0A7W1XC99"/>
<feature type="region of interest" description="Disordered" evidence="8">
    <location>
        <begin position="659"/>
        <end position="678"/>
    </location>
</feature>
<organism evidence="10 11">
    <name type="scientific">Thermoactinomyces daqus</name>
    <dbReference type="NCBI Taxonomy" id="1329516"/>
    <lineage>
        <taxon>Bacteria</taxon>
        <taxon>Bacillati</taxon>
        <taxon>Bacillota</taxon>
        <taxon>Bacilli</taxon>
        <taxon>Bacillales</taxon>
        <taxon>Thermoactinomycetaceae</taxon>
        <taxon>Thermoactinomyces</taxon>
    </lineage>
</organism>
<dbReference type="GO" id="GO:0003677">
    <property type="term" value="F:DNA binding"/>
    <property type="evidence" value="ECO:0007669"/>
    <property type="project" value="UniProtKB-UniRule"/>
</dbReference>
<feature type="binding site" evidence="7">
    <location>
        <begin position="32"/>
        <end position="39"/>
    </location>
    <ligand>
        <name>ATP</name>
        <dbReference type="ChEBI" id="CHEBI:30616"/>
    </ligand>
</feature>
<protein>
    <recommendedName>
        <fullName evidence="7">Chromosome partition protein Smc</fullName>
    </recommendedName>
</protein>
<keyword evidence="11" id="KW-1185">Reference proteome</keyword>
<dbReference type="InterPro" id="IPR027417">
    <property type="entry name" value="P-loop_NTPase"/>
</dbReference>
<dbReference type="PANTHER" id="PTHR43977">
    <property type="entry name" value="STRUCTURAL MAINTENANCE OF CHROMOSOMES PROTEIN 3"/>
    <property type="match status" value="1"/>
</dbReference>
<evidence type="ECO:0000256" key="1">
    <source>
        <dbReference type="ARBA" id="ARBA00004496"/>
    </source>
</evidence>
<dbReference type="Gene3D" id="3.30.70.1620">
    <property type="match status" value="1"/>
</dbReference>
<comment type="function">
    <text evidence="7">Required for chromosome condensation and partitioning.</text>
</comment>
<dbReference type="EMBL" id="JACEIP010000026">
    <property type="protein sequence ID" value="MBA4544025.1"/>
    <property type="molecule type" value="Genomic_DNA"/>
</dbReference>
<gene>
    <name evidence="7 10" type="primary">smc</name>
    <name evidence="10" type="ORF">H1164_14150</name>
</gene>
<dbReference type="InterPro" id="IPR010935">
    <property type="entry name" value="SMC_hinge"/>
</dbReference>
<accession>A0A7W1XC99</accession>
<dbReference type="PIRSF" id="PIRSF005719">
    <property type="entry name" value="SMC"/>
    <property type="match status" value="1"/>
</dbReference>
<evidence type="ECO:0000259" key="9">
    <source>
        <dbReference type="SMART" id="SM00968"/>
    </source>
</evidence>
<evidence type="ECO:0000256" key="2">
    <source>
        <dbReference type="ARBA" id="ARBA00022490"/>
    </source>
</evidence>
<dbReference type="InterPro" id="IPR036277">
    <property type="entry name" value="SMC_hinge_sf"/>
</dbReference>
<keyword evidence="2 7" id="KW-0963">Cytoplasm</keyword>
<dbReference type="GO" id="GO:0007059">
    <property type="term" value="P:chromosome segregation"/>
    <property type="evidence" value="ECO:0007669"/>
    <property type="project" value="UniProtKB-UniRule"/>
</dbReference>
<dbReference type="SMART" id="SM00968">
    <property type="entry name" value="SMC_hinge"/>
    <property type="match status" value="1"/>
</dbReference>
<reference evidence="10 11" key="1">
    <citation type="submission" date="2020-07" db="EMBL/GenBank/DDBJ databases">
        <authorList>
            <person name="Feng H."/>
        </authorList>
    </citation>
    <scope>NUCLEOTIDE SEQUENCE [LARGE SCALE GENOMIC DNA]</scope>
    <source>
        <strain evidence="11">s-11</strain>
    </source>
</reference>
<evidence type="ECO:0000256" key="5">
    <source>
        <dbReference type="ARBA" id="ARBA00023054"/>
    </source>
</evidence>
<dbReference type="Gene3D" id="3.40.50.300">
    <property type="entry name" value="P-loop containing nucleotide triphosphate hydrolases"/>
    <property type="match status" value="2"/>
</dbReference>
<dbReference type="Pfam" id="PF06470">
    <property type="entry name" value="SMC_hinge"/>
    <property type="match status" value="1"/>
</dbReference>
<evidence type="ECO:0000256" key="6">
    <source>
        <dbReference type="ARBA" id="ARBA00023125"/>
    </source>
</evidence>
<dbReference type="Proteomes" id="UP000530514">
    <property type="component" value="Unassembled WGS sequence"/>
</dbReference>
<feature type="region of interest" description="Disordered" evidence="8">
    <location>
        <begin position="903"/>
        <end position="922"/>
    </location>
</feature>
<dbReference type="SUPFAM" id="SSF52540">
    <property type="entry name" value="P-loop containing nucleoside triphosphate hydrolases"/>
    <property type="match status" value="1"/>
</dbReference>
<name>A0A7W1XC99_9BACL</name>
<feature type="compositionally biased region" description="Basic and acidic residues" evidence="8">
    <location>
        <begin position="903"/>
        <end position="915"/>
    </location>
</feature>
<dbReference type="InterPro" id="IPR011890">
    <property type="entry name" value="SMC_prok"/>
</dbReference>
<dbReference type="GO" id="GO:0005694">
    <property type="term" value="C:chromosome"/>
    <property type="evidence" value="ECO:0007669"/>
    <property type="project" value="InterPro"/>
</dbReference>
<dbReference type="InterPro" id="IPR003395">
    <property type="entry name" value="RecF/RecN/SMC_N"/>
</dbReference>
<dbReference type="Pfam" id="PF02463">
    <property type="entry name" value="SMC_N"/>
    <property type="match status" value="1"/>
</dbReference>
<dbReference type="GO" id="GO:0016887">
    <property type="term" value="F:ATP hydrolysis activity"/>
    <property type="evidence" value="ECO:0007669"/>
    <property type="project" value="InterPro"/>
</dbReference>
<feature type="coiled-coil region" evidence="7">
    <location>
        <begin position="167"/>
        <end position="489"/>
    </location>
</feature>
<dbReference type="SUPFAM" id="SSF57997">
    <property type="entry name" value="Tropomyosin"/>
    <property type="match status" value="1"/>
</dbReference>
<evidence type="ECO:0000256" key="3">
    <source>
        <dbReference type="ARBA" id="ARBA00022741"/>
    </source>
</evidence>
<evidence type="ECO:0000256" key="7">
    <source>
        <dbReference type="HAMAP-Rule" id="MF_01894"/>
    </source>
</evidence>
<dbReference type="Gene3D" id="6.10.140.1720">
    <property type="match status" value="1"/>
</dbReference>
<keyword evidence="6 7" id="KW-0238">DNA-binding</keyword>
<dbReference type="GO" id="GO:0006260">
    <property type="term" value="P:DNA replication"/>
    <property type="evidence" value="ECO:0007669"/>
    <property type="project" value="UniProtKB-UniRule"/>
</dbReference>
<keyword evidence="5 7" id="KW-0175">Coiled coil</keyword>
<dbReference type="RefSeq" id="WP_033099757.1">
    <property type="nucleotide sequence ID" value="NZ_JACEIP010000026.1"/>
</dbReference>
<comment type="caution">
    <text evidence="7">Lacks conserved residue(s) required for the propagation of feature annotation.</text>
</comment>
<keyword evidence="4 7" id="KW-0067">ATP-binding</keyword>
<comment type="domain">
    <text evidence="7">Contains large globular domains required for ATP hydrolysis at each terminus and a third globular domain forming a flexible hinge near the middle of the molecule. These domains are separated by coiled-coil structures.</text>
</comment>
<dbReference type="HAMAP" id="MF_01894">
    <property type="entry name" value="Smc_prok"/>
    <property type="match status" value="1"/>
</dbReference>
<dbReference type="FunFam" id="3.40.50.300:FF:000901">
    <property type="entry name" value="Chromosome partition protein Smc"/>
    <property type="match status" value="1"/>
</dbReference>
<feature type="compositionally biased region" description="Polar residues" evidence="8">
    <location>
        <begin position="666"/>
        <end position="677"/>
    </location>
</feature>
<dbReference type="GO" id="GO:0007062">
    <property type="term" value="P:sister chromatid cohesion"/>
    <property type="evidence" value="ECO:0007669"/>
    <property type="project" value="InterPro"/>
</dbReference>
<evidence type="ECO:0000313" key="11">
    <source>
        <dbReference type="Proteomes" id="UP000530514"/>
    </source>
</evidence>